<dbReference type="AlphaFoldDB" id="A0A0C2HWN5"/>
<feature type="compositionally biased region" description="Low complexity" evidence="1">
    <location>
        <begin position="81"/>
        <end position="94"/>
    </location>
</feature>
<feature type="compositionally biased region" description="Basic and acidic residues" evidence="1">
    <location>
        <begin position="238"/>
        <end position="253"/>
    </location>
</feature>
<feature type="region of interest" description="Disordered" evidence="1">
    <location>
        <begin position="213"/>
        <end position="253"/>
    </location>
</feature>
<dbReference type="InterPro" id="IPR011033">
    <property type="entry name" value="PRC_barrel-like_sf"/>
</dbReference>
<keyword evidence="5" id="KW-1185">Reference proteome</keyword>
<feature type="domain" description="PRC-barrel" evidence="3">
    <location>
        <begin position="101"/>
        <end position="159"/>
    </location>
</feature>
<feature type="compositionally biased region" description="Low complexity" evidence="1">
    <location>
        <begin position="223"/>
        <end position="237"/>
    </location>
</feature>
<feature type="signal peptide" evidence="2">
    <location>
        <begin position="1"/>
        <end position="23"/>
    </location>
</feature>
<sequence length="253" mass="28500">MKRLTFFTVVLFAFGLYMVPATFATGAATDSKDKQSGQSEYQKDQPDQSRSLGAQQGLSSPTQQERQTFPGQLHEQDHRTQPGQPGQQAQQTQKFQQQNLMLVDNLIGTEVQNQQGENIGEIDSVLVDTNSGRIGFVTLKSGGVLGMGEDKYIVPFNALQKKMPVGTEARTGISQQRQVVFTLDKQKEQLKAVPEGDIEEFLTQESQVRGINEHYGVSPYWEQDQTQQQRQGDTQRPGQEKKQMMDMKDKQRK</sequence>
<name>A0A0C2HWN5_9BACT</name>
<evidence type="ECO:0000256" key="2">
    <source>
        <dbReference type="SAM" id="SignalP"/>
    </source>
</evidence>
<evidence type="ECO:0000313" key="5">
    <source>
        <dbReference type="Proteomes" id="UP000035068"/>
    </source>
</evidence>
<accession>A0A0C2HWN5</accession>
<comment type="caution">
    <text evidence="4">The sequence shown here is derived from an EMBL/GenBank/DDBJ whole genome shotgun (WGS) entry which is preliminary data.</text>
</comment>
<protein>
    <recommendedName>
        <fullName evidence="3">PRC-barrel domain-containing protein</fullName>
    </recommendedName>
</protein>
<feature type="compositionally biased region" description="Polar residues" evidence="1">
    <location>
        <begin position="48"/>
        <end position="70"/>
    </location>
</feature>
<dbReference type="InterPro" id="IPR027275">
    <property type="entry name" value="PRC-brl_dom"/>
</dbReference>
<dbReference type="PANTHER" id="PTHR36505:SF1">
    <property type="entry name" value="BLR1072 PROTEIN"/>
    <property type="match status" value="1"/>
</dbReference>
<evidence type="ECO:0000256" key="1">
    <source>
        <dbReference type="SAM" id="MobiDB-lite"/>
    </source>
</evidence>
<gene>
    <name evidence="4" type="ORF">GFER_00020</name>
</gene>
<organism evidence="4 5">
    <name type="scientific">Geoalkalibacter ferrihydriticus DSM 17813</name>
    <dbReference type="NCBI Taxonomy" id="1121915"/>
    <lineage>
        <taxon>Bacteria</taxon>
        <taxon>Pseudomonadati</taxon>
        <taxon>Thermodesulfobacteriota</taxon>
        <taxon>Desulfuromonadia</taxon>
        <taxon>Desulfuromonadales</taxon>
        <taxon>Geoalkalibacteraceae</taxon>
        <taxon>Geoalkalibacter</taxon>
    </lineage>
</organism>
<proteinExistence type="predicted"/>
<feature type="region of interest" description="Disordered" evidence="1">
    <location>
        <begin position="28"/>
        <end position="94"/>
    </location>
</feature>
<dbReference type="EMBL" id="JWJD01000001">
    <property type="protein sequence ID" value="KIH77202.1"/>
    <property type="molecule type" value="Genomic_DNA"/>
</dbReference>
<dbReference type="SUPFAM" id="SSF50346">
    <property type="entry name" value="PRC-barrel domain"/>
    <property type="match status" value="1"/>
</dbReference>
<feature type="chain" id="PRO_5002162012" description="PRC-barrel domain-containing protein" evidence="2">
    <location>
        <begin position="24"/>
        <end position="253"/>
    </location>
</feature>
<dbReference type="RefSeq" id="WP_040094939.1">
    <property type="nucleotide sequence ID" value="NZ_JWJD01000001.1"/>
</dbReference>
<evidence type="ECO:0000313" key="4">
    <source>
        <dbReference type="EMBL" id="KIH77202.1"/>
    </source>
</evidence>
<keyword evidence="2" id="KW-0732">Signal</keyword>
<dbReference type="Pfam" id="PF05239">
    <property type="entry name" value="PRC"/>
    <property type="match status" value="1"/>
</dbReference>
<feature type="compositionally biased region" description="Basic and acidic residues" evidence="1">
    <location>
        <begin position="30"/>
        <end position="47"/>
    </location>
</feature>
<dbReference type="Gene3D" id="2.30.30.240">
    <property type="entry name" value="PRC-barrel domain"/>
    <property type="match status" value="1"/>
</dbReference>
<evidence type="ECO:0000259" key="3">
    <source>
        <dbReference type="Pfam" id="PF05239"/>
    </source>
</evidence>
<reference evidence="4 5" key="1">
    <citation type="submission" date="2014-12" db="EMBL/GenBank/DDBJ databases">
        <title>Genomes of Geoalkalibacter ferrihydriticus and Geoalkalibacter subterraneus, two haloalkaliphilic metal-reducing members of the Geobacteraceae.</title>
        <authorList>
            <person name="Badalamenti J.P."/>
            <person name="Torres C.I."/>
            <person name="Krajmalnik-Brown R."/>
            <person name="Bond D.R."/>
        </authorList>
    </citation>
    <scope>NUCLEOTIDE SEQUENCE [LARGE SCALE GENOMIC DNA]</scope>
    <source>
        <strain evidence="4 5">DSM 17813</strain>
    </source>
</reference>
<dbReference type="PANTHER" id="PTHR36505">
    <property type="entry name" value="BLR1072 PROTEIN"/>
    <property type="match status" value="1"/>
</dbReference>
<dbReference type="Proteomes" id="UP000035068">
    <property type="component" value="Unassembled WGS sequence"/>
</dbReference>